<accession>A0A3M0C0R7</accession>
<comment type="caution">
    <text evidence="1">The sequence shown here is derived from an EMBL/GenBank/DDBJ whole genome shotgun (WGS) entry which is preliminary data.</text>
</comment>
<evidence type="ECO:0000313" key="2">
    <source>
        <dbReference type="Proteomes" id="UP000271227"/>
    </source>
</evidence>
<dbReference type="Proteomes" id="UP000271227">
    <property type="component" value="Unassembled WGS sequence"/>
</dbReference>
<name>A0A3M0C0R7_9PROT</name>
<dbReference type="EMBL" id="REFR01000015">
    <property type="protein sequence ID" value="RMB01930.1"/>
    <property type="molecule type" value="Genomic_DNA"/>
</dbReference>
<sequence length="102" mass="11256">MSKKADGTFPEGPPPGFRHDTFLDDPVQDHLLRAVLTLAMELSVTREHLSALQSLVVEKGVIADDDMLLFKPSETMEKKMAADRARLLDDLLGPLLASVRKS</sequence>
<dbReference type="AlphaFoldDB" id="A0A3M0C0R7"/>
<protein>
    <submittedName>
        <fullName evidence="1">Uncharacterized protein</fullName>
    </submittedName>
</protein>
<dbReference type="RefSeq" id="WP_121940074.1">
    <property type="nucleotide sequence ID" value="NZ_REFR01000015.1"/>
</dbReference>
<reference evidence="1 2" key="1">
    <citation type="submission" date="2018-10" db="EMBL/GenBank/DDBJ databases">
        <title>Genomic Encyclopedia of Archaeal and Bacterial Type Strains, Phase II (KMG-II): from individual species to whole genera.</title>
        <authorList>
            <person name="Goeker M."/>
        </authorList>
    </citation>
    <scope>NUCLEOTIDE SEQUENCE [LARGE SCALE GENOMIC DNA]</scope>
    <source>
        <strain evidence="1 2">DSM 25217</strain>
    </source>
</reference>
<organism evidence="1 2">
    <name type="scientific">Eilatimonas milleporae</name>
    <dbReference type="NCBI Taxonomy" id="911205"/>
    <lineage>
        <taxon>Bacteria</taxon>
        <taxon>Pseudomonadati</taxon>
        <taxon>Pseudomonadota</taxon>
        <taxon>Alphaproteobacteria</taxon>
        <taxon>Kordiimonadales</taxon>
        <taxon>Kordiimonadaceae</taxon>
        <taxon>Eilatimonas</taxon>
    </lineage>
</organism>
<proteinExistence type="predicted"/>
<dbReference type="OrthoDB" id="7596874at2"/>
<gene>
    <name evidence="1" type="ORF">BXY39_3438</name>
</gene>
<keyword evidence="2" id="KW-1185">Reference proteome</keyword>
<dbReference type="InParanoid" id="A0A3M0C0R7"/>
<evidence type="ECO:0000313" key="1">
    <source>
        <dbReference type="EMBL" id="RMB01930.1"/>
    </source>
</evidence>